<evidence type="ECO:0000313" key="2">
    <source>
        <dbReference type="EMBL" id="GBM10485.1"/>
    </source>
</evidence>
<protein>
    <submittedName>
        <fullName evidence="2">Uncharacterized protein</fullName>
    </submittedName>
</protein>
<reference evidence="2 3" key="1">
    <citation type="journal article" date="2019" name="Sci. Rep.">
        <title>Orb-weaving spider Araneus ventricosus genome elucidates the spidroin gene catalogue.</title>
        <authorList>
            <person name="Kono N."/>
            <person name="Nakamura H."/>
            <person name="Ohtoshi R."/>
            <person name="Moran D.A.P."/>
            <person name="Shinohara A."/>
            <person name="Yoshida Y."/>
            <person name="Fujiwara M."/>
            <person name="Mori M."/>
            <person name="Tomita M."/>
            <person name="Arakawa K."/>
        </authorList>
    </citation>
    <scope>NUCLEOTIDE SEQUENCE [LARGE SCALE GENOMIC DNA]</scope>
</reference>
<dbReference type="Proteomes" id="UP000499080">
    <property type="component" value="Unassembled WGS sequence"/>
</dbReference>
<sequence length="91" mass="10601">MQLRKSKPYSASDGEIKAWKSREKISRLSIRFHKTEREEKQRFDIAFSEKKTQFKKQPEKPKGSRSRTCALEPQIPSGCYAKPSSKVDILQ</sequence>
<keyword evidence="3" id="KW-1185">Reference proteome</keyword>
<evidence type="ECO:0000313" key="3">
    <source>
        <dbReference type="Proteomes" id="UP000499080"/>
    </source>
</evidence>
<evidence type="ECO:0000256" key="1">
    <source>
        <dbReference type="SAM" id="MobiDB-lite"/>
    </source>
</evidence>
<name>A0A4Y2D4K9_ARAVE</name>
<accession>A0A4Y2D4K9</accession>
<feature type="compositionally biased region" description="Basic and acidic residues" evidence="1">
    <location>
        <begin position="48"/>
        <end position="62"/>
    </location>
</feature>
<dbReference type="EMBL" id="BGPR01000287">
    <property type="protein sequence ID" value="GBM10485.1"/>
    <property type="molecule type" value="Genomic_DNA"/>
</dbReference>
<comment type="caution">
    <text evidence="2">The sequence shown here is derived from an EMBL/GenBank/DDBJ whole genome shotgun (WGS) entry which is preliminary data.</text>
</comment>
<proteinExistence type="predicted"/>
<gene>
    <name evidence="2" type="ORF">AVEN_109292_1</name>
</gene>
<organism evidence="2 3">
    <name type="scientific">Araneus ventricosus</name>
    <name type="common">Orbweaver spider</name>
    <name type="synonym">Epeira ventricosa</name>
    <dbReference type="NCBI Taxonomy" id="182803"/>
    <lineage>
        <taxon>Eukaryota</taxon>
        <taxon>Metazoa</taxon>
        <taxon>Ecdysozoa</taxon>
        <taxon>Arthropoda</taxon>
        <taxon>Chelicerata</taxon>
        <taxon>Arachnida</taxon>
        <taxon>Araneae</taxon>
        <taxon>Araneomorphae</taxon>
        <taxon>Entelegynae</taxon>
        <taxon>Araneoidea</taxon>
        <taxon>Araneidae</taxon>
        <taxon>Araneus</taxon>
    </lineage>
</organism>
<feature type="region of interest" description="Disordered" evidence="1">
    <location>
        <begin position="48"/>
        <end position="70"/>
    </location>
</feature>
<dbReference type="AlphaFoldDB" id="A0A4Y2D4K9"/>